<dbReference type="EMBL" id="GBRH01249689">
    <property type="protein sequence ID" value="JAD48206.1"/>
    <property type="molecule type" value="Transcribed_RNA"/>
</dbReference>
<proteinExistence type="predicted"/>
<dbReference type="AlphaFoldDB" id="A0A0A9AAU8"/>
<sequence length="32" mass="3397">MLQTALAAGAVLSYFKALCTRPCDIPLQAKDS</sequence>
<reference evidence="1" key="2">
    <citation type="journal article" date="2015" name="Data Brief">
        <title>Shoot transcriptome of the giant reed, Arundo donax.</title>
        <authorList>
            <person name="Barrero R.A."/>
            <person name="Guerrero F.D."/>
            <person name="Moolhuijzen P."/>
            <person name="Goolsby J.A."/>
            <person name="Tidwell J."/>
            <person name="Bellgard S.E."/>
            <person name="Bellgard M.I."/>
        </authorList>
    </citation>
    <scope>NUCLEOTIDE SEQUENCE</scope>
    <source>
        <tissue evidence="1">Shoot tissue taken approximately 20 cm above the soil surface</tissue>
    </source>
</reference>
<reference evidence="1" key="1">
    <citation type="submission" date="2014-09" db="EMBL/GenBank/DDBJ databases">
        <authorList>
            <person name="Magalhaes I.L.F."/>
            <person name="Oliveira U."/>
            <person name="Santos F.R."/>
            <person name="Vidigal T.H.D.A."/>
            <person name="Brescovit A.D."/>
            <person name="Santos A.J."/>
        </authorList>
    </citation>
    <scope>NUCLEOTIDE SEQUENCE</scope>
    <source>
        <tissue evidence="1">Shoot tissue taken approximately 20 cm above the soil surface</tissue>
    </source>
</reference>
<organism evidence="1">
    <name type="scientific">Arundo donax</name>
    <name type="common">Giant reed</name>
    <name type="synonym">Donax arundinaceus</name>
    <dbReference type="NCBI Taxonomy" id="35708"/>
    <lineage>
        <taxon>Eukaryota</taxon>
        <taxon>Viridiplantae</taxon>
        <taxon>Streptophyta</taxon>
        <taxon>Embryophyta</taxon>
        <taxon>Tracheophyta</taxon>
        <taxon>Spermatophyta</taxon>
        <taxon>Magnoliopsida</taxon>
        <taxon>Liliopsida</taxon>
        <taxon>Poales</taxon>
        <taxon>Poaceae</taxon>
        <taxon>PACMAD clade</taxon>
        <taxon>Arundinoideae</taxon>
        <taxon>Arundineae</taxon>
        <taxon>Arundo</taxon>
    </lineage>
</organism>
<protein>
    <submittedName>
        <fullName evidence="1">Uncharacterized protein</fullName>
    </submittedName>
</protein>
<accession>A0A0A9AAU8</accession>
<evidence type="ECO:0000313" key="1">
    <source>
        <dbReference type="EMBL" id="JAD48206.1"/>
    </source>
</evidence>
<name>A0A0A9AAU8_ARUDO</name>